<feature type="compositionally biased region" description="Low complexity" evidence="1">
    <location>
        <begin position="410"/>
        <end position="423"/>
    </location>
</feature>
<dbReference type="Pfam" id="PF00595">
    <property type="entry name" value="PDZ"/>
    <property type="match status" value="2"/>
</dbReference>
<feature type="compositionally biased region" description="Basic and acidic residues" evidence="1">
    <location>
        <begin position="106"/>
        <end position="116"/>
    </location>
</feature>
<gene>
    <name evidence="3" type="ORF">Pcinc_037432</name>
</gene>
<dbReference type="PANTHER" id="PTHR11324">
    <property type="entry name" value="IL16-RELATED"/>
    <property type="match status" value="1"/>
</dbReference>
<dbReference type="PROSITE" id="PS50106">
    <property type="entry name" value="PDZ"/>
    <property type="match status" value="2"/>
</dbReference>
<dbReference type="SMART" id="SM00228">
    <property type="entry name" value="PDZ"/>
    <property type="match status" value="2"/>
</dbReference>
<dbReference type="InterPro" id="IPR036034">
    <property type="entry name" value="PDZ_sf"/>
</dbReference>
<feature type="compositionally biased region" description="Acidic residues" evidence="1">
    <location>
        <begin position="117"/>
        <end position="128"/>
    </location>
</feature>
<evidence type="ECO:0000256" key="1">
    <source>
        <dbReference type="SAM" id="MobiDB-lite"/>
    </source>
</evidence>
<reference evidence="3" key="1">
    <citation type="submission" date="2023-10" db="EMBL/GenBank/DDBJ databases">
        <title>Genome assemblies of two species of porcelain crab, Petrolisthes cinctipes and Petrolisthes manimaculis (Anomura: Porcellanidae).</title>
        <authorList>
            <person name="Angst P."/>
        </authorList>
    </citation>
    <scope>NUCLEOTIDE SEQUENCE</scope>
    <source>
        <strain evidence="3">PB745_01</strain>
        <tissue evidence="3">Gill</tissue>
    </source>
</reference>
<dbReference type="CDD" id="cd06759">
    <property type="entry name" value="PDZ3_PDZD2-PDZ1_hPro-IL-16-like"/>
    <property type="match status" value="1"/>
</dbReference>
<feature type="domain" description="PDZ" evidence="2">
    <location>
        <begin position="20"/>
        <end position="65"/>
    </location>
</feature>
<protein>
    <recommendedName>
        <fullName evidence="2">PDZ domain-containing protein</fullName>
    </recommendedName>
</protein>
<organism evidence="3 4">
    <name type="scientific">Petrolisthes cinctipes</name>
    <name type="common">Flat porcelain crab</name>
    <dbReference type="NCBI Taxonomy" id="88211"/>
    <lineage>
        <taxon>Eukaryota</taxon>
        <taxon>Metazoa</taxon>
        <taxon>Ecdysozoa</taxon>
        <taxon>Arthropoda</taxon>
        <taxon>Crustacea</taxon>
        <taxon>Multicrustacea</taxon>
        <taxon>Malacostraca</taxon>
        <taxon>Eumalacostraca</taxon>
        <taxon>Eucarida</taxon>
        <taxon>Decapoda</taxon>
        <taxon>Pleocyemata</taxon>
        <taxon>Anomura</taxon>
        <taxon>Galatheoidea</taxon>
        <taxon>Porcellanidae</taxon>
        <taxon>Petrolisthes</taxon>
    </lineage>
</organism>
<dbReference type="EMBL" id="JAWQEG010005948">
    <property type="protein sequence ID" value="KAK3856234.1"/>
    <property type="molecule type" value="Genomic_DNA"/>
</dbReference>
<dbReference type="SUPFAM" id="SSF50156">
    <property type="entry name" value="PDZ domain-like"/>
    <property type="match status" value="2"/>
</dbReference>
<comment type="caution">
    <text evidence="3">The sequence shown here is derived from an EMBL/GenBank/DDBJ whole genome shotgun (WGS) entry which is preliminary data.</text>
</comment>
<feature type="compositionally biased region" description="Low complexity" evidence="1">
    <location>
        <begin position="387"/>
        <end position="400"/>
    </location>
</feature>
<dbReference type="Proteomes" id="UP001286313">
    <property type="component" value="Unassembled WGS sequence"/>
</dbReference>
<proteinExistence type="predicted"/>
<keyword evidence="4" id="KW-1185">Reference proteome</keyword>
<dbReference type="PANTHER" id="PTHR11324:SF16">
    <property type="entry name" value="PDZ DOMAIN-CONTAINING PROTEIN 2"/>
    <property type="match status" value="1"/>
</dbReference>
<sequence length="540" mass="61017">MFKPKYFLHALLTSLFCFPRDGRLRVGDEIINVNGKRLRGVSLEEARHILRHTPLEVDIVVARDPDHDHQQQLLHALSDQQQQQTLESLYSDFDVASLASGRVDSRVDTRVDSRTDDDLDDDDDDDVSLGDSLALRPGEDEEDLQDDLEDECCQLRRRRRVREVQHDLKCCGRSFSRELPNLPDLHHRSCSTRDLHLDVHQTCSARELHDLQQQHRTSLRDLHTLPCCDHQHHHNTISQNLPDLYPDLHLACNRDPPDLQHPDIERTCIGEQPELHSDHLTCGRDHPDLTHPDHLTCIRDHTELHPDHQTCNKELLDLHLQRPGREARRRKKGREEGVVTAIMVRTTSDASSVFLPTAATSPQPPAEDEGRRLLPLLEDGVFDERPSSQASAASSSTTTTPRQPLYRWQRSVSSSSSTLPRRPKSLSLSFHTALFEKGRGRKGLGFSIVGGRDSPKGNIGIFIKTIFPNGQAIDEGTLKEGDEIFAVNGESLAGASHAEAIAMFKSIRSGKVVLHVGRRAPYKKRAHKTKSFDDLDKYAE</sequence>
<feature type="region of interest" description="Disordered" evidence="1">
    <location>
        <begin position="384"/>
        <end position="423"/>
    </location>
</feature>
<name>A0AAE1BVR6_PETCI</name>
<dbReference type="AlphaFoldDB" id="A0AAE1BVR6"/>
<feature type="region of interest" description="Disordered" evidence="1">
    <location>
        <begin position="106"/>
        <end position="143"/>
    </location>
</feature>
<evidence type="ECO:0000313" key="4">
    <source>
        <dbReference type="Proteomes" id="UP001286313"/>
    </source>
</evidence>
<evidence type="ECO:0000313" key="3">
    <source>
        <dbReference type="EMBL" id="KAK3856234.1"/>
    </source>
</evidence>
<evidence type="ECO:0000259" key="2">
    <source>
        <dbReference type="PROSITE" id="PS50106"/>
    </source>
</evidence>
<dbReference type="Gene3D" id="2.30.42.10">
    <property type="match status" value="2"/>
</dbReference>
<feature type="domain" description="PDZ" evidence="2">
    <location>
        <begin position="431"/>
        <end position="506"/>
    </location>
</feature>
<dbReference type="InterPro" id="IPR001478">
    <property type="entry name" value="PDZ"/>
</dbReference>
<dbReference type="CDD" id="cd00136">
    <property type="entry name" value="PDZ_canonical"/>
    <property type="match status" value="1"/>
</dbReference>
<accession>A0AAE1BVR6</accession>